<dbReference type="EMBL" id="BT137141">
    <property type="protein sequence ID" value="AFK36936.1"/>
    <property type="molecule type" value="mRNA"/>
</dbReference>
<accession>I3S9J4</accession>
<reference evidence="1" key="1">
    <citation type="submission" date="2012-05" db="EMBL/GenBank/DDBJ databases">
        <authorList>
            <person name="Krishnakumar V."/>
            <person name="Cheung F."/>
            <person name="Xiao Y."/>
            <person name="Chan A."/>
            <person name="Moskal W.A."/>
            <person name="Town C.D."/>
        </authorList>
    </citation>
    <scope>NUCLEOTIDE SEQUENCE</scope>
</reference>
<protein>
    <submittedName>
        <fullName evidence="1">Uncharacterized protein</fullName>
    </submittedName>
</protein>
<name>I3S9J4_MEDTR</name>
<proteinExistence type="evidence at transcript level"/>
<organism evidence="1">
    <name type="scientific">Medicago truncatula</name>
    <name type="common">Barrel medic</name>
    <name type="synonym">Medicago tribuloides</name>
    <dbReference type="NCBI Taxonomy" id="3880"/>
    <lineage>
        <taxon>Eukaryota</taxon>
        <taxon>Viridiplantae</taxon>
        <taxon>Streptophyta</taxon>
        <taxon>Embryophyta</taxon>
        <taxon>Tracheophyta</taxon>
        <taxon>Spermatophyta</taxon>
        <taxon>Magnoliopsida</taxon>
        <taxon>eudicotyledons</taxon>
        <taxon>Gunneridae</taxon>
        <taxon>Pentapetalae</taxon>
        <taxon>rosids</taxon>
        <taxon>fabids</taxon>
        <taxon>Fabales</taxon>
        <taxon>Fabaceae</taxon>
        <taxon>Papilionoideae</taxon>
        <taxon>50 kb inversion clade</taxon>
        <taxon>NPAAA clade</taxon>
        <taxon>Hologalegina</taxon>
        <taxon>IRL clade</taxon>
        <taxon>Trifolieae</taxon>
        <taxon>Medicago</taxon>
    </lineage>
</organism>
<evidence type="ECO:0000313" key="1">
    <source>
        <dbReference type="EMBL" id="AFK36936.1"/>
    </source>
</evidence>
<sequence>MKSPEKISHICIFNINIRGHQDKFHLCVSQISINFVIFNWIKQSQKRLIQHRSRFLRIVHSFVDDIERAMDDVVELESIISLREALNVQWIVLVTNDGDADDHFHRRSGEGLRSSRCTRTNGID</sequence>
<dbReference type="AlphaFoldDB" id="I3S9J4"/>